<evidence type="ECO:0000256" key="1">
    <source>
        <dbReference type="SAM" id="MobiDB-lite"/>
    </source>
</evidence>
<reference evidence="3" key="1">
    <citation type="submission" date="2023-06" db="EMBL/GenBank/DDBJ databases">
        <title>Genome-scale phylogeny and comparative genomics of the fungal order Sordariales.</title>
        <authorList>
            <consortium name="Lawrence Berkeley National Laboratory"/>
            <person name="Hensen N."/>
            <person name="Bonometti L."/>
            <person name="Westerberg I."/>
            <person name="Brannstrom I.O."/>
            <person name="Guillou S."/>
            <person name="Cros-Aarteil S."/>
            <person name="Calhoun S."/>
            <person name="Haridas S."/>
            <person name="Kuo A."/>
            <person name="Mondo S."/>
            <person name="Pangilinan J."/>
            <person name="Riley R."/>
            <person name="Labutti K."/>
            <person name="Andreopoulos B."/>
            <person name="Lipzen A."/>
            <person name="Chen C."/>
            <person name="Yanf M."/>
            <person name="Daum C."/>
            <person name="Ng V."/>
            <person name="Clum A."/>
            <person name="Steindorff A."/>
            <person name="Ohm R."/>
            <person name="Martin F."/>
            <person name="Silar P."/>
            <person name="Natvig D."/>
            <person name="Lalanne C."/>
            <person name="Gautier V."/>
            <person name="Ament-Velasquez S.L."/>
            <person name="Kruys A."/>
            <person name="Hutchinson M.I."/>
            <person name="Powell A.J."/>
            <person name="Barry K."/>
            <person name="Miller A.N."/>
            <person name="Grigoriev I.V."/>
            <person name="Debuchy R."/>
            <person name="Gladieux P."/>
            <person name="Thoren M.H."/>
            <person name="Johannesson H."/>
        </authorList>
    </citation>
    <scope>NUCLEOTIDE SEQUENCE</scope>
    <source>
        <strain evidence="3">CBS 606.72</strain>
    </source>
</reference>
<feature type="transmembrane region" description="Helical" evidence="2">
    <location>
        <begin position="151"/>
        <end position="172"/>
    </location>
</feature>
<feature type="transmembrane region" description="Helical" evidence="2">
    <location>
        <begin position="115"/>
        <end position="139"/>
    </location>
</feature>
<accession>A0AA40BX41</accession>
<keyword evidence="2" id="KW-1133">Transmembrane helix</keyword>
<name>A0AA40BX41_9PEZI</name>
<dbReference type="Proteomes" id="UP001175000">
    <property type="component" value="Unassembled WGS sequence"/>
</dbReference>
<evidence type="ECO:0000256" key="2">
    <source>
        <dbReference type="SAM" id="Phobius"/>
    </source>
</evidence>
<comment type="caution">
    <text evidence="3">The sequence shown here is derived from an EMBL/GenBank/DDBJ whole genome shotgun (WGS) entry which is preliminary data.</text>
</comment>
<protein>
    <submittedName>
        <fullName evidence="3">Uncharacterized protein</fullName>
    </submittedName>
</protein>
<organism evidence="3 4">
    <name type="scientific">Immersiella caudata</name>
    <dbReference type="NCBI Taxonomy" id="314043"/>
    <lineage>
        <taxon>Eukaryota</taxon>
        <taxon>Fungi</taxon>
        <taxon>Dikarya</taxon>
        <taxon>Ascomycota</taxon>
        <taxon>Pezizomycotina</taxon>
        <taxon>Sordariomycetes</taxon>
        <taxon>Sordariomycetidae</taxon>
        <taxon>Sordariales</taxon>
        <taxon>Lasiosphaeriaceae</taxon>
        <taxon>Immersiella</taxon>
    </lineage>
</organism>
<evidence type="ECO:0000313" key="4">
    <source>
        <dbReference type="Proteomes" id="UP001175000"/>
    </source>
</evidence>
<feature type="region of interest" description="Disordered" evidence="1">
    <location>
        <begin position="182"/>
        <end position="208"/>
    </location>
</feature>
<keyword evidence="2" id="KW-0472">Membrane</keyword>
<feature type="compositionally biased region" description="Basic and acidic residues" evidence="1">
    <location>
        <begin position="182"/>
        <end position="195"/>
    </location>
</feature>
<dbReference type="AlphaFoldDB" id="A0AA40BX41"/>
<keyword evidence="4" id="KW-1185">Reference proteome</keyword>
<proteinExistence type="predicted"/>
<feature type="region of interest" description="Disordered" evidence="1">
    <location>
        <begin position="229"/>
        <end position="256"/>
    </location>
</feature>
<evidence type="ECO:0000313" key="3">
    <source>
        <dbReference type="EMBL" id="KAK0616898.1"/>
    </source>
</evidence>
<dbReference type="EMBL" id="JAULSU010000005">
    <property type="protein sequence ID" value="KAK0616898.1"/>
    <property type="molecule type" value="Genomic_DNA"/>
</dbReference>
<dbReference type="Gene3D" id="1.20.58.340">
    <property type="entry name" value="Magnesium transport protein CorA, transmembrane region"/>
    <property type="match status" value="1"/>
</dbReference>
<sequence length="256" mass="28854">MTAVRTLDTLIDHANDIAEKSTAFPANDLQRLGYEMASNSSNRLRSNRGQIQLALQIMSNEADLHMITVQINSLDFVRENLISANRIAQSSERQSQEMQEYAKESRKDTRNMRRLAFLTMCYLPTTPVATIFSMPFLSLDDALEFKAIGKLWIFLVISIFSTSLTFAISWWWDTHSNKKQEAMEATKSRDSEARTDTVPTLQGPRPKPHYDVTIRELLVKAGLIKRGRLEQDSSEDEGSTVDDAGRTVDGSAAMAE</sequence>
<keyword evidence="2" id="KW-0812">Transmembrane</keyword>
<gene>
    <name evidence="3" type="ORF">B0T14DRAFT_556276</name>
</gene>